<keyword evidence="4" id="KW-1185">Reference proteome</keyword>
<reference evidence="3 4" key="1">
    <citation type="journal article" date="2019" name="New Phytol.">
        <title>Comparative genomics reveals unique wood-decay strategies and fruiting body development in the Schizophyllaceae.</title>
        <authorList>
            <person name="Almasi E."/>
            <person name="Sahu N."/>
            <person name="Krizsan K."/>
            <person name="Balint B."/>
            <person name="Kovacs G.M."/>
            <person name="Kiss B."/>
            <person name="Cseklye J."/>
            <person name="Drula E."/>
            <person name="Henrissat B."/>
            <person name="Nagy I."/>
            <person name="Chovatia M."/>
            <person name="Adam C."/>
            <person name="LaButti K."/>
            <person name="Lipzen A."/>
            <person name="Riley R."/>
            <person name="Grigoriev I.V."/>
            <person name="Nagy L.G."/>
        </authorList>
    </citation>
    <scope>NUCLEOTIDE SEQUENCE [LARGE SCALE GENOMIC DNA]</scope>
    <source>
        <strain evidence="3 4">NL-1724</strain>
    </source>
</reference>
<evidence type="ECO:0000313" key="4">
    <source>
        <dbReference type="Proteomes" id="UP000320762"/>
    </source>
</evidence>
<evidence type="ECO:0000313" key="3">
    <source>
        <dbReference type="EMBL" id="TRM60767.1"/>
    </source>
</evidence>
<dbReference type="OrthoDB" id="5985073at2759"/>
<dbReference type="AlphaFoldDB" id="A0A550C7K8"/>
<accession>A0A550C7K8</accession>
<evidence type="ECO:0000259" key="2">
    <source>
        <dbReference type="PROSITE" id="PS51782"/>
    </source>
</evidence>
<dbReference type="EMBL" id="VDMD01000020">
    <property type="protein sequence ID" value="TRM60767.1"/>
    <property type="molecule type" value="Genomic_DNA"/>
</dbReference>
<proteinExistence type="predicted"/>
<feature type="domain" description="LysM" evidence="2">
    <location>
        <begin position="73"/>
        <end position="119"/>
    </location>
</feature>
<dbReference type="SMART" id="SM00257">
    <property type="entry name" value="LysM"/>
    <property type="match status" value="1"/>
</dbReference>
<feature type="signal peptide" evidence="1">
    <location>
        <begin position="1"/>
        <end position="16"/>
    </location>
</feature>
<dbReference type="PROSITE" id="PS51782">
    <property type="entry name" value="LYSM"/>
    <property type="match status" value="1"/>
</dbReference>
<dbReference type="InterPro" id="IPR036779">
    <property type="entry name" value="LysM_dom_sf"/>
</dbReference>
<gene>
    <name evidence="3" type="ORF">BD626DRAFT_503804</name>
</gene>
<dbReference type="CDD" id="cd00118">
    <property type="entry name" value="LysM"/>
    <property type="match status" value="1"/>
</dbReference>
<keyword evidence="1" id="KW-0732">Signal</keyword>
<dbReference type="STRING" id="97359.A0A550C7K8"/>
<dbReference type="Proteomes" id="UP000320762">
    <property type="component" value="Unassembled WGS sequence"/>
</dbReference>
<protein>
    <recommendedName>
        <fullName evidence="2">LysM domain-containing protein</fullName>
    </recommendedName>
</protein>
<organism evidence="3 4">
    <name type="scientific">Schizophyllum amplum</name>
    <dbReference type="NCBI Taxonomy" id="97359"/>
    <lineage>
        <taxon>Eukaryota</taxon>
        <taxon>Fungi</taxon>
        <taxon>Dikarya</taxon>
        <taxon>Basidiomycota</taxon>
        <taxon>Agaricomycotina</taxon>
        <taxon>Agaricomycetes</taxon>
        <taxon>Agaricomycetidae</taxon>
        <taxon>Agaricales</taxon>
        <taxon>Schizophyllaceae</taxon>
        <taxon>Schizophyllum</taxon>
    </lineage>
</organism>
<dbReference type="InterPro" id="IPR018392">
    <property type="entry name" value="LysM"/>
</dbReference>
<name>A0A550C7K8_9AGAR</name>
<dbReference type="Gene3D" id="3.10.350.10">
    <property type="entry name" value="LysM domain"/>
    <property type="match status" value="1"/>
</dbReference>
<sequence length="135" mass="14060">MFAKFALLATVMLGSGIPILPSSFPSASSFPTFSLPSVASLPSSAGPFPPGTVSASSAIPSASSTSLPQGCRTKYIVMADDVCDLIASEYSITLLQLLAANPGVDADCRNLVEGEELCIPDEATPQARRSRFFRS</sequence>
<dbReference type="Pfam" id="PF01476">
    <property type="entry name" value="LysM"/>
    <property type="match status" value="1"/>
</dbReference>
<feature type="chain" id="PRO_5022145641" description="LysM domain-containing protein" evidence="1">
    <location>
        <begin position="17"/>
        <end position="135"/>
    </location>
</feature>
<comment type="caution">
    <text evidence="3">The sequence shown here is derived from an EMBL/GenBank/DDBJ whole genome shotgun (WGS) entry which is preliminary data.</text>
</comment>
<evidence type="ECO:0000256" key="1">
    <source>
        <dbReference type="SAM" id="SignalP"/>
    </source>
</evidence>
<dbReference type="SUPFAM" id="SSF54106">
    <property type="entry name" value="LysM domain"/>
    <property type="match status" value="1"/>
</dbReference>